<protein>
    <recommendedName>
        <fullName evidence="3">Retrotransposon gag domain-containing protein</fullName>
    </recommendedName>
</protein>
<evidence type="ECO:0000313" key="2">
    <source>
        <dbReference type="Proteomes" id="UP001374535"/>
    </source>
</evidence>
<sequence length="258" mass="29178">MLITLSAKNKVELIDGSTPRPLASDRKASFEWTVQRKFGAISNLGTHRLEASSLKQGDLTITDYFTQLRVIWDELENFRPDSFLRGLNDQYANVLSHVLLMDPLPPINKIFSYVTQQERQYFIPDIFHAETKQNSINVVNAHTTTVFACAFCGRSGHTKSTCYCKHDFPNHSDSKTSNSVPTRGKICSYYGKTGHTIEVCYKKHEYPPGHRFFNAKFSSANSVLLTKAPVAKKEQHPGSKNSEIQFTPQQYQALLALI</sequence>
<name>A0AAQ3N8W5_VIGMU</name>
<dbReference type="EMBL" id="CP144695">
    <property type="protein sequence ID" value="WVZ04687.1"/>
    <property type="molecule type" value="Genomic_DNA"/>
</dbReference>
<gene>
    <name evidence="1" type="ORF">V8G54_018033</name>
</gene>
<keyword evidence="2" id="KW-1185">Reference proteome</keyword>
<organism evidence="1 2">
    <name type="scientific">Vigna mungo</name>
    <name type="common">Black gram</name>
    <name type="synonym">Phaseolus mungo</name>
    <dbReference type="NCBI Taxonomy" id="3915"/>
    <lineage>
        <taxon>Eukaryota</taxon>
        <taxon>Viridiplantae</taxon>
        <taxon>Streptophyta</taxon>
        <taxon>Embryophyta</taxon>
        <taxon>Tracheophyta</taxon>
        <taxon>Spermatophyta</taxon>
        <taxon>Magnoliopsida</taxon>
        <taxon>eudicotyledons</taxon>
        <taxon>Gunneridae</taxon>
        <taxon>Pentapetalae</taxon>
        <taxon>rosids</taxon>
        <taxon>fabids</taxon>
        <taxon>Fabales</taxon>
        <taxon>Fabaceae</taxon>
        <taxon>Papilionoideae</taxon>
        <taxon>50 kb inversion clade</taxon>
        <taxon>NPAAA clade</taxon>
        <taxon>indigoferoid/millettioid clade</taxon>
        <taxon>Phaseoleae</taxon>
        <taxon>Vigna</taxon>
    </lineage>
</organism>
<proteinExistence type="predicted"/>
<evidence type="ECO:0000313" key="1">
    <source>
        <dbReference type="EMBL" id="WVZ04687.1"/>
    </source>
</evidence>
<dbReference type="Proteomes" id="UP001374535">
    <property type="component" value="Chromosome 6"/>
</dbReference>
<dbReference type="PANTHER" id="PTHR34222">
    <property type="entry name" value="GAG_PRE-INTEGRS DOMAIN-CONTAINING PROTEIN"/>
    <property type="match status" value="1"/>
</dbReference>
<reference evidence="1 2" key="1">
    <citation type="journal article" date="2023" name="Life. Sci Alliance">
        <title>Evolutionary insights into 3D genome organization and epigenetic landscape of Vigna mungo.</title>
        <authorList>
            <person name="Junaid A."/>
            <person name="Singh B."/>
            <person name="Bhatia S."/>
        </authorList>
    </citation>
    <scope>NUCLEOTIDE SEQUENCE [LARGE SCALE GENOMIC DNA]</scope>
    <source>
        <strain evidence="1">Urdbean</strain>
    </source>
</reference>
<accession>A0AAQ3N8W5</accession>
<dbReference type="PANTHER" id="PTHR34222:SF99">
    <property type="entry name" value="PROTEIN, PUTATIVE-RELATED"/>
    <property type="match status" value="1"/>
</dbReference>
<evidence type="ECO:0008006" key="3">
    <source>
        <dbReference type="Google" id="ProtNLM"/>
    </source>
</evidence>
<dbReference type="AlphaFoldDB" id="A0AAQ3N8W5"/>